<organism evidence="1 2">
    <name type="scientific">Solanum tuberosum</name>
    <name type="common">Potato</name>
    <dbReference type="NCBI Taxonomy" id="4113"/>
    <lineage>
        <taxon>Eukaryota</taxon>
        <taxon>Viridiplantae</taxon>
        <taxon>Streptophyta</taxon>
        <taxon>Embryophyta</taxon>
        <taxon>Tracheophyta</taxon>
        <taxon>Spermatophyta</taxon>
        <taxon>Magnoliopsida</taxon>
        <taxon>eudicotyledons</taxon>
        <taxon>Gunneridae</taxon>
        <taxon>Pentapetalae</taxon>
        <taxon>asterids</taxon>
        <taxon>lamiids</taxon>
        <taxon>Solanales</taxon>
        <taxon>Solanaceae</taxon>
        <taxon>Solanoideae</taxon>
        <taxon>Solaneae</taxon>
        <taxon>Solanum</taxon>
    </lineage>
</organism>
<protein>
    <submittedName>
        <fullName evidence="1">Uncharacterized protein</fullName>
    </submittedName>
</protein>
<comment type="caution">
    <text evidence="1">The sequence shown here is derived from an EMBL/GenBank/DDBJ whole genome shotgun (WGS) entry which is preliminary data.</text>
</comment>
<dbReference type="Proteomes" id="UP000826656">
    <property type="component" value="Unassembled WGS sequence"/>
</dbReference>
<accession>A0ABQ7VMG5</accession>
<evidence type="ECO:0000313" key="1">
    <source>
        <dbReference type="EMBL" id="KAH0769048.1"/>
    </source>
</evidence>
<gene>
    <name evidence="1" type="ORF">KY290_013029</name>
</gene>
<reference evidence="1 2" key="1">
    <citation type="journal article" date="2021" name="bioRxiv">
        <title>Chromosome-scale and haplotype-resolved genome assembly of a tetraploid potato cultivar.</title>
        <authorList>
            <person name="Sun H."/>
            <person name="Jiao W.-B."/>
            <person name="Krause K."/>
            <person name="Campoy J.A."/>
            <person name="Goel M."/>
            <person name="Folz-Donahue K."/>
            <person name="Kukat C."/>
            <person name="Huettel B."/>
            <person name="Schneeberger K."/>
        </authorList>
    </citation>
    <scope>NUCLEOTIDE SEQUENCE [LARGE SCALE GENOMIC DNA]</scope>
    <source>
        <strain evidence="1">SolTubOtavaFocal</strain>
        <tissue evidence="1">Leaves</tissue>
    </source>
</reference>
<evidence type="ECO:0000313" key="2">
    <source>
        <dbReference type="Proteomes" id="UP000826656"/>
    </source>
</evidence>
<name>A0ABQ7VMG5_SOLTU</name>
<proteinExistence type="predicted"/>
<sequence>MDISEDTINKMLHGPEYIAPSSVGLFESKHHVVTSEAEMEDLTSREWVMHWIAGLIASEGENATWVAGTQVQITKASLSFQAKVWWAVVRV</sequence>
<keyword evidence="2" id="KW-1185">Reference proteome</keyword>
<dbReference type="EMBL" id="JAIVGD010000011">
    <property type="protein sequence ID" value="KAH0769048.1"/>
    <property type="molecule type" value="Genomic_DNA"/>
</dbReference>